<gene>
    <name evidence="2" type="ORF">SAMN04488696_2009</name>
</gene>
<dbReference type="STRING" id="487685.SAMN04488696_2009"/>
<feature type="transmembrane region" description="Helical" evidence="1">
    <location>
        <begin position="47"/>
        <end position="64"/>
    </location>
</feature>
<keyword evidence="1" id="KW-1133">Transmembrane helix</keyword>
<feature type="transmembrane region" description="Helical" evidence="1">
    <location>
        <begin position="9"/>
        <end position="27"/>
    </location>
</feature>
<keyword evidence="1" id="KW-0472">Membrane</keyword>
<evidence type="ECO:0000313" key="2">
    <source>
        <dbReference type="EMBL" id="SFM67853.1"/>
    </source>
</evidence>
<feature type="transmembrane region" description="Helical" evidence="1">
    <location>
        <begin position="71"/>
        <end position="92"/>
    </location>
</feature>
<keyword evidence="1" id="KW-0812">Transmembrane</keyword>
<dbReference type="RefSeq" id="WP_091936520.1">
    <property type="nucleotide sequence ID" value="NZ_FOUJ01000004.1"/>
</dbReference>
<accession>A0A1I4SU76</accession>
<sequence>MFEYLMDGATIAVTGCIMALLGGIALYNTNDYSFVFGGRFVSKDMATLVLIFSFIVVSSISIEIENTVRDLISTMSVANMFGVTLLISRATVNTLVDNWNYFDEGSIIVYFVSFALIMV</sequence>
<organism evidence="2 3">
    <name type="scientific">Methanolobus profundi</name>
    <dbReference type="NCBI Taxonomy" id="487685"/>
    <lineage>
        <taxon>Archaea</taxon>
        <taxon>Methanobacteriati</taxon>
        <taxon>Methanobacteriota</taxon>
        <taxon>Stenosarchaea group</taxon>
        <taxon>Methanomicrobia</taxon>
        <taxon>Methanosarcinales</taxon>
        <taxon>Methanosarcinaceae</taxon>
        <taxon>Methanolobus</taxon>
    </lineage>
</organism>
<evidence type="ECO:0000256" key="1">
    <source>
        <dbReference type="SAM" id="Phobius"/>
    </source>
</evidence>
<dbReference type="Proteomes" id="UP000198535">
    <property type="component" value="Unassembled WGS sequence"/>
</dbReference>
<dbReference type="EMBL" id="FOUJ01000004">
    <property type="protein sequence ID" value="SFM67853.1"/>
    <property type="molecule type" value="Genomic_DNA"/>
</dbReference>
<evidence type="ECO:0000313" key="3">
    <source>
        <dbReference type="Proteomes" id="UP000198535"/>
    </source>
</evidence>
<name>A0A1I4SU76_9EURY</name>
<proteinExistence type="predicted"/>
<reference evidence="3" key="1">
    <citation type="submission" date="2016-10" db="EMBL/GenBank/DDBJ databases">
        <authorList>
            <person name="Varghese N."/>
            <person name="Submissions S."/>
        </authorList>
    </citation>
    <scope>NUCLEOTIDE SEQUENCE [LARGE SCALE GENOMIC DNA]</scope>
    <source>
        <strain evidence="3">Mob M</strain>
    </source>
</reference>
<keyword evidence="3" id="KW-1185">Reference proteome</keyword>
<protein>
    <submittedName>
        <fullName evidence="2">Uncharacterized protein</fullName>
    </submittedName>
</protein>
<dbReference type="AlphaFoldDB" id="A0A1I4SU76"/>